<dbReference type="RefSeq" id="WP_006252331.1">
    <property type="nucleotide sequence ID" value="NZ_CP017504.1"/>
</dbReference>
<comment type="caution">
    <text evidence="2">The sequence shown here is derived from an EMBL/GenBank/DDBJ whole genome shotgun (WGS) entry which is preliminary data.</text>
</comment>
<gene>
    <name evidence="2" type="ORF">FEA53_09930</name>
    <name evidence="1" type="ORF">FEB89_10030</name>
</gene>
<evidence type="ECO:0000313" key="4">
    <source>
        <dbReference type="Proteomes" id="UP000318394"/>
    </source>
</evidence>
<dbReference type="KEGG" id="mhaq:WC39_07040"/>
<reference evidence="3 4" key="1">
    <citation type="journal article" date="2019" name="Vet. Microbiol.">
        <title>Genetic characterization of susceptible and multi-drug resistant Mannheimia haemolytica isolated from high-risk stocker calves prior to and after antimicrobial metaphylaxis.</title>
        <authorList>
            <person name="Snyder E.R."/>
            <person name="Alvarez-Narvaez S."/>
            <person name="Credille B.C."/>
        </authorList>
    </citation>
    <scope>NUCLEOTIDE SEQUENCE [LARGE SCALE GENOMIC DNA]</scope>
    <source>
        <strain evidence="2 3">UGA-R5-128-1</strain>
        <strain evidence="1 4">UGA-R7-163-1</strain>
    </source>
</reference>
<dbReference type="EMBL" id="VAJI01000023">
    <property type="protein sequence ID" value="TRB35981.1"/>
    <property type="molecule type" value="Genomic_DNA"/>
</dbReference>
<dbReference type="Proteomes" id="UP000315164">
    <property type="component" value="Unassembled WGS sequence"/>
</dbReference>
<dbReference type="KEGG" id="mhay:VK67_07040"/>
<dbReference type="Proteomes" id="UP000318394">
    <property type="component" value="Unassembled WGS sequence"/>
</dbReference>
<dbReference type="OrthoDB" id="9989506at2"/>
<evidence type="ECO:0000313" key="1">
    <source>
        <dbReference type="EMBL" id="TRB35981.1"/>
    </source>
</evidence>
<protein>
    <submittedName>
        <fullName evidence="2">Uncharacterized protein</fullName>
    </submittedName>
</protein>
<dbReference type="AlphaFoldDB" id="A0A547EDS7"/>
<proteinExistence type="predicted"/>
<dbReference type="EMBL" id="VAJB01000022">
    <property type="protein sequence ID" value="TRB73609.1"/>
    <property type="molecule type" value="Genomic_DNA"/>
</dbReference>
<name>A0A547EDS7_MANHA</name>
<organism evidence="2 3">
    <name type="scientific">Mannheimia haemolytica</name>
    <name type="common">Pasteurella haemolytica</name>
    <dbReference type="NCBI Taxonomy" id="75985"/>
    <lineage>
        <taxon>Bacteria</taxon>
        <taxon>Pseudomonadati</taxon>
        <taxon>Pseudomonadota</taxon>
        <taxon>Gammaproteobacteria</taxon>
        <taxon>Pasteurellales</taxon>
        <taxon>Pasteurellaceae</taxon>
        <taxon>Mannheimia</taxon>
    </lineage>
</organism>
<sequence>MMKNLPLSMADTLAVIYPAFDFAADDKPATEQQISLLNFRITMANQLLIACIETIEKNPNFWAEIDLNDFKKYLNQNKVVIFDTQQYFTDGSRTMAILDNMKSNIRKIEQQLSQATAFNFDLERMKERLNDTFHEVPKDITNVNEFRNWLKGVANGH</sequence>
<accession>A0A547EDS7</accession>
<evidence type="ECO:0000313" key="2">
    <source>
        <dbReference type="EMBL" id="TRB73609.1"/>
    </source>
</evidence>
<evidence type="ECO:0000313" key="3">
    <source>
        <dbReference type="Proteomes" id="UP000315164"/>
    </source>
</evidence>
<keyword evidence="4" id="KW-1185">Reference proteome</keyword>